<protein>
    <submittedName>
        <fullName evidence="7">TonB family protein</fullName>
    </submittedName>
</protein>
<dbReference type="InterPro" id="IPR037682">
    <property type="entry name" value="TonB_C"/>
</dbReference>
<organism evidence="7 8">
    <name type="scientific">Aurantiacibacter rhizosphaerae</name>
    <dbReference type="NCBI Taxonomy" id="2691582"/>
    <lineage>
        <taxon>Bacteria</taxon>
        <taxon>Pseudomonadati</taxon>
        <taxon>Pseudomonadota</taxon>
        <taxon>Alphaproteobacteria</taxon>
        <taxon>Sphingomonadales</taxon>
        <taxon>Erythrobacteraceae</taxon>
        <taxon>Aurantiacibacter</taxon>
    </lineage>
</organism>
<name>A0A844XDG9_9SPHN</name>
<gene>
    <name evidence="7" type="ORF">GRF63_07420</name>
</gene>
<feature type="compositionally biased region" description="Polar residues" evidence="5">
    <location>
        <begin position="214"/>
        <end position="229"/>
    </location>
</feature>
<comment type="subcellular location">
    <subcellularLocation>
        <location evidence="1">Membrane</location>
        <topology evidence="1">Single-pass membrane protein</topology>
    </subcellularLocation>
</comment>
<feature type="region of interest" description="Disordered" evidence="5">
    <location>
        <begin position="207"/>
        <end position="229"/>
    </location>
</feature>
<evidence type="ECO:0000313" key="7">
    <source>
        <dbReference type="EMBL" id="MWV27732.1"/>
    </source>
</evidence>
<accession>A0A844XDG9</accession>
<evidence type="ECO:0000256" key="2">
    <source>
        <dbReference type="ARBA" id="ARBA00022692"/>
    </source>
</evidence>
<keyword evidence="8" id="KW-1185">Reference proteome</keyword>
<evidence type="ECO:0000256" key="4">
    <source>
        <dbReference type="ARBA" id="ARBA00023136"/>
    </source>
</evidence>
<dbReference type="NCBIfam" id="TIGR01352">
    <property type="entry name" value="tonB_Cterm"/>
    <property type="match status" value="1"/>
</dbReference>
<dbReference type="EMBL" id="WUBR01000001">
    <property type="protein sequence ID" value="MWV27732.1"/>
    <property type="molecule type" value="Genomic_DNA"/>
</dbReference>
<feature type="domain" description="TonB C-terminal" evidence="6">
    <location>
        <begin position="157"/>
        <end position="224"/>
    </location>
</feature>
<dbReference type="AlphaFoldDB" id="A0A844XDG9"/>
<keyword evidence="3" id="KW-1133">Transmembrane helix</keyword>
<keyword evidence="2" id="KW-0812">Transmembrane</keyword>
<evidence type="ECO:0000256" key="1">
    <source>
        <dbReference type="ARBA" id="ARBA00004167"/>
    </source>
</evidence>
<evidence type="ECO:0000256" key="5">
    <source>
        <dbReference type="SAM" id="MobiDB-lite"/>
    </source>
</evidence>
<evidence type="ECO:0000259" key="6">
    <source>
        <dbReference type="Pfam" id="PF03544"/>
    </source>
</evidence>
<dbReference type="Pfam" id="PF03544">
    <property type="entry name" value="TonB_C"/>
    <property type="match status" value="1"/>
</dbReference>
<keyword evidence="4" id="KW-0472">Membrane</keyword>
<sequence>MAYANATVSPTARLRAAAGVIAIHAVVGAGIIAGLAVTGVITEDDGGLVAYFNPDPPAPPPPPPEIVPEQAEQALAPITAPKPPIEFLRPAPVEAAPVNPNISDVVVLNPPRTLEIPGPEVIMPTPSPSFSAIAASPRNGPAGWITTNDYARSDLVRDREGTAGYRLVIGSDGKVDACEITRSSGHSTLDRNTCRLLERRARFDPAKNDRGETTVGTYTGSVTWQIPER</sequence>
<dbReference type="RefSeq" id="WP_160485278.1">
    <property type="nucleotide sequence ID" value="NZ_WUBR01000001.1"/>
</dbReference>
<dbReference type="InterPro" id="IPR006260">
    <property type="entry name" value="TonB/TolA_C"/>
</dbReference>
<dbReference type="Gene3D" id="3.30.1150.10">
    <property type="match status" value="1"/>
</dbReference>
<comment type="caution">
    <text evidence="7">The sequence shown here is derived from an EMBL/GenBank/DDBJ whole genome shotgun (WGS) entry which is preliminary data.</text>
</comment>
<evidence type="ECO:0000256" key="3">
    <source>
        <dbReference type="ARBA" id="ARBA00022989"/>
    </source>
</evidence>
<reference evidence="7 8" key="2">
    <citation type="submission" date="2020-02" db="EMBL/GenBank/DDBJ databases">
        <title>Erythrobacter dongmakensis sp. nov., isolated from a tidal mudflat.</title>
        <authorList>
            <person name="Kim I.S."/>
        </authorList>
    </citation>
    <scope>NUCLEOTIDE SEQUENCE [LARGE SCALE GENOMIC DNA]</scope>
    <source>
        <strain evidence="7 8">GH3-10</strain>
    </source>
</reference>
<dbReference type="Proteomes" id="UP000461409">
    <property type="component" value="Unassembled WGS sequence"/>
</dbReference>
<dbReference type="GO" id="GO:0055085">
    <property type="term" value="P:transmembrane transport"/>
    <property type="evidence" value="ECO:0007669"/>
    <property type="project" value="InterPro"/>
</dbReference>
<dbReference type="GO" id="GO:0016020">
    <property type="term" value="C:membrane"/>
    <property type="evidence" value="ECO:0007669"/>
    <property type="project" value="UniProtKB-SubCell"/>
</dbReference>
<proteinExistence type="predicted"/>
<reference evidence="7 8" key="1">
    <citation type="submission" date="2019-12" db="EMBL/GenBank/DDBJ databases">
        <authorList>
            <person name="Lee S.D."/>
        </authorList>
    </citation>
    <scope>NUCLEOTIDE SEQUENCE [LARGE SCALE GENOMIC DNA]</scope>
    <source>
        <strain evidence="7 8">GH3-10</strain>
    </source>
</reference>
<evidence type="ECO:0000313" key="8">
    <source>
        <dbReference type="Proteomes" id="UP000461409"/>
    </source>
</evidence>
<dbReference type="SUPFAM" id="SSF74653">
    <property type="entry name" value="TolA/TonB C-terminal domain"/>
    <property type="match status" value="1"/>
</dbReference>